<feature type="domain" description="Dihydrodipicolinate reductase C-terminal" evidence="15">
    <location>
        <begin position="126"/>
        <end position="243"/>
    </location>
</feature>
<dbReference type="CDD" id="cd02274">
    <property type="entry name" value="DHDPR_N"/>
    <property type="match status" value="1"/>
</dbReference>
<dbReference type="PROSITE" id="PS01298">
    <property type="entry name" value="DAPB"/>
    <property type="match status" value="1"/>
</dbReference>
<evidence type="ECO:0000256" key="7">
    <source>
        <dbReference type="ARBA" id="ARBA00023027"/>
    </source>
</evidence>
<keyword evidence="4 13" id="KW-0521">NADP</keyword>
<evidence type="ECO:0000256" key="1">
    <source>
        <dbReference type="ARBA" id="ARBA00006642"/>
    </source>
</evidence>
<evidence type="ECO:0000256" key="5">
    <source>
        <dbReference type="ARBA" id="ARBA00022915"/>
    </source>
</evidence>
<evidence type="ECO:0000256" key="11">
    <source>
        <dbReference type="ARBA" id="ARBA00049080"/>
    </source>
</evidence>
<keyword evidence="5 13" id="KW-0220">Diaminopimelate biosynthesis</keyword>
<evidence type="ECO:0000256" key="13">
    <source>
        <dbReference type="HAMAP-Rule" id="MF_00102"/>
    </source>
</evidence>
<dbReference type="InterPro" id="IPR023940">
    <property type="entry name" value="DHDPR_bac"/>
</dbReference>
<comment type="pathway">
    <text evidence="9 13">Amino-acid biosynthesis; L-lysine biosynthesis via DAP pathway; (S)-tetrahydrodipicolinate from L-aspartate: step 4/4.</text>
</comment>
<feature type="active site" description="Proton donor" evidence="13">
    <location>
        <position position="154"/>
    </location>
</feature>
<comment type="subunit">
    <text evidence="13">Homotetramer.</text>
</comment>
<comment type="catalytic activity">
    <reaction evidence="11 13">
        <text>(S)-2,3,4,5-tetrahydrodipicolinate + NADP(+) + H2O = (2S,4S)-4-hydroxy-2,3,4,5-tetrahydrodipicolinate + NADPH + H(+)</text>
        <dbReference type="Rhea" id="RHEA:35331"/>
        <dbReference type="ChEBI" id="CHEBI:15377"/>
        <dbReference type="ChEBI" id="CHEBI:15378"/>
        <dbReference type="ChEBI" id="CHEBI:16845"/>
        <dbReference type="ChEBI" id="CHEBI:57783"/>
        <dbReference type="ChEBI" id="CHEBI:58349"/>
        <dbReference type="ChEBI" id="CHEBI:67139"/>
        <dbReference type="EC" id="1.17.1.8"/>
    </reaction>
</comment>
<dbReference type="EMBL" id="JBHTCT010000032">
    <property type="protein sequence ID" value="MFC7365612.1"/>
    <property type="molecule type" value="Genomic_DNA"/>
</dbReference>
<name>A0ABW2NHD6_9BACL</name>
<dbReference type="Gene3D" id="3.30.360.10">
    <property type="entry name" value="Dihydrodipicolinate Reductase, domain 2"/>
    <property type="match status" value="1"/>
</dbReference>
<dbReference type="NCBIfam" id="TIGR00036">
    <property type="entry name" value="dapB"/>
    <property type="match status" value="1"/>
</dbReference>
<dbReference type="PIRSF" id="PIRSF000161">
    <property type="entry name" value="DHPR"/>
    <property type="match status" value="1"/>
</dbReference>
<keyword evidence="17" id="KW-1185">Reference proteome</keyword>
<evidence type="ECO:0000256" key="4">
    <source>
        <dbReference type="ARBA" id="ARBA00022857"/>
    </source>
</evidence>
<comment type="similarity">
    <text evidence="1 13">Belongs to the DapB family.</text>
</comment>
<feature type="binding site" evidence="13">
    <location>
        <begin position="160"/>
        <end position="161"/>
    </location>
    <ligand>
        <name>(S)-2,3,4,5-tetrahydrodipicolinate</name>
        <dbReference type="ChEBI" id="CHEBI:16845"/>
    </ligand>
</feature>
<keyword evidence="6 13" id="KW-0560">Oxidoreductase</keyword>
<dbReference type="EC" id="1.17.1.8" evidence="10 13"/>
<keyword evidence="3 13" id="KW-0028">Amino-acid biosynthesis</keyword>
<feature type="binding site" evidence="13">
    <location>
        <begin position="10"/>
        <end position="15"/>
    </location>
    <ligand>
        <name>NAD(+)</name>
        <dbReference type="ChEBI" id="CHEBI:57540"/>
    </ligand>
</feature>
<evidence type="ECO:0000256" key="10">
    <source>
        <dbReference type="ARBA" id="ARBA00038983"/>
    </source>
</evidence>
<comment type="function">
    <text evidence="13">Catalyzes the conversion of 4-hydroxy-tetrahydrodipicolinate (HTPA) to tetrahydrodipicolinate.</text>
</comment>
<keyword evidence="2 13" id="KW-0963">Cytoplasm</keyword>
<dbReference type="GO" id="GO:0008839">
    <property type="term" value="F:4-hydroxy-tetrahydrodipicolinate reductase"/>
    <property type="evidence" value="ECO:0007669"/>
    <property type="project" value="UniProtKB-EC"/>
</dbReference>
<keyword evidence="8 13" id="KW-0457">Lysine biosynthesis</keyword>
<dbReference type="Pfam" id="PF01113">
    <property type="entry name" value="DapB_N"/>
    <property type="match status" value="1"/>
</dbReference>
<dbReference type="HAMAP" id="MF_00102">
    <property type="entry name" value="DapB"/>
    <property type="match status" value="1"/>
</dbReference>
<feature type="binding site" evidence="13">
    <location>
        <begin position="94"/>
        <end position="96"/>
    </location>
    <ligand>
        <name>NAD(+)</name>
        <dbReference type="ChEBI" id="CHEBI:57540"/>
    </ligand>
</feature>
<evidence type="ECO:0000256" key="12">
    <source>
        <dbReference type="ARBA" id="ARBA00049396"/>
    </source>
</evidence>
<dbReference type="InterPro" id="IPR000846">
    <property type="entry name" value="DapB_N"/>
</dbReference>
<dbReference type="SUPFAM" id="SSF55347">
    <property type="entry name" value="Glyceraldehyde-3-phosphate dehydrogenase-like, C-terminal domain"/>
    <property type="match status" value="1"/>
</dbReference>
<evidence type="ECO:0000256" key="8">
    <source>
        <dbReference type="ARBA" id="ARBA00023154"/>
    </source>
</evidence>
<keyword evidence="7 13" id="KW-0520">NAD</keyword>
<dbReference type="Proteomes" id="UP001596483">
    <property type="component" value="Unassembled WGS sequence"/>
</dbReference>
<reference evidence="17" key="1">
    <citation type="journal article" date="2019" name="Int. J. Syst. Evol. Microbiol.">
        <title>The Global Catalogue of Microorganisms (GCM) 10K type strain sequencing project: providing services to taxonomists for standard genome sequencing and annotation.</title>
        <authorList>
            <consortium name="The Broad Institute Genomics Platform"/>
            <consortium name="The Broad Institute Genome Sequencing Center for Infectious Disease"/>
            <person name="Wu L."/>
            <person name="Ma J."/>
        </authorList>
    </citation>
    <scope>NUCLEOTIDE SEQUENCE [LARGE SCALE GENOMIC DNA]</scope>
    <source>
        <strain evidence="17">JCM 4738</strain>
    </source>
</reference>
<evidence type="ECO:0000256" key="3">
    <source>
        <dbReference type="ARBA" id="ARBA00022605"/>
    </source>
</evidence>
<evidence type="ECO:0000259" key="14">
    <source>
        <dbReference type="Pfam" id="PF01113"/>
    </source>
</evidence>
<feature type="binding site" evidence="13">
    <location>
        <position position="37"/>
    </location>
    <ligand>
        <name>NADP(+)</name>
        <dbReference type="ChEBI" id="CHEBI:58349"/>
    </ligand>
</feature>
<feature type="binding site" evidence="13">
    <location>
        <position position="36"/>
    </location>
    <ligand>
        <name>NAD(+)</name>
        <dbReference type="ChEBI" id="CHEBI:57540"/>
    </ligand>
</feature>
<proteinExistence type="inferred from homology"/>
<accession>A0ABW2NHD6</accession>
<dbReference type="RefSeq" id="WP_157295116.1">
    <property type="nucleotide sequence ID" value="NZ_JBHTCT010000032.1"/>
</dbReference>
<dbReference type="SUPFAM" id="SSF51735">
    <property type="entry name" value="NAD(P)-binding Rossmann-fold domains"/>
    <property type="match status" value="1"/>
</dbReference>
<evidence type="ECO:0000313" key="17">
    <source>
        <dbReference type="Proteomes" id="UP001596483"/>
    </source>
</evidence>
<comment type="caution">
    <text evidence="13">Was originally thought to be a dihydrodipicolinate reductase (DHDPR), catalyzing the conversion of dihydrodipicolinate to tetrahydrodipicolinate. However, it was shown in E.coli that the substrate of the enzymatic reaction is not dihydrodipicolinate (DHDP) but in fact (2S,4S)-4-hydroxy-2,3,4,5-tetrahydrodipicolinic acid (HTPA), the product released by the DapA-catalyzed reaction.</text>
</comment>
<dbReference type="InterPro" id="IPR022664">
    <property type="entry name" value="DapB_N_CS"/>
</dbReference>
<evidence type="ECO:0000259" key="15">
    <source>
        <dbReference type="Pfam" id="PF05173"/>
    </source>
</evidence>
<dbReference type="InterPro" id="IPR036291">
    <property type="entry name" value="NAD(P)-bd_dom_sf"/>
</dbReference>
<feature type="binding site" evidence="13">
    <location>
        <begin position="120"/>
        <end position="123"/>
    </location>
    <ligand>
        <name>NAD(+)</name>
        <dbReference type="ChEBI" id="CHEBI:57540"/>
    </ligand>
</feature>
<sequence>MTMIRVAVAGPRGRMGALAVETMITGREFLLVGVLDRKMAESSNMLAGSVPIYTDMLTLVDEAKPDVLVELTSHESVYPNTRDAIMNGIRPVVGTSGLTVDQIGKLSELSREHGIGCILAPNFSIGAVLLMKFAAMAVKYMPDAEIIELHHDGKKEYPSGTASLTARMMAEAAGSQEGGDAPDGRGTDVAGIPVHSVRLPGLVSHQEVLFGGEGQLLSLRHDSFSRQSYMSGMVLAVKEVMNRDCLIDGLDKIIG</sequence>
<comment type="catalytic activity">
    <reaction evidence="12 13">
        <text>(S)-2,3,4,5-tetrahydrodipicolinate + NAD(+) + H2O = (2S,4S)-4-hydroxy-2,3,4,5-tetrahydrodipicolinate + NADH + H(+)</text>
        <dbReference type="Rhea" id="RHEA:35323"/>
        <dbReference type="ChEBI" id="CHEBI:15377"/>
        <dbReference type="ChEBI" id="CHEBI:15378"/>
        <dbReference type="ChEBI" id="CHEBI:16845"/>
        <dbReference type="ChEBI" id="CHEBI:57540"/>
        <dbReference type="ChEBI" id="CHEBI:57945"/>
        <dbReference type="ChEBI" id="CHEBI:67139"/>
        <dbReference type="EC" id="1.17.1.8"/>
    </reaction>
</comment>
<dbReference type="Pfam" id="PF05173">
    <property type="entry name" value="DapB_C"/>
    <property type="match status" value="1"/>
</dbReference>
<feature type="binding site" evidence="13">
    <location>
        <position position="151"/>
    </location>
    <ligand>
        <name>(S)-2,3,4,5-tetrahydrodipicolinate</name>
        <dbReference type="ChEBI" id="CHEBI:16845"/>
    </ligand>
</feature>
<comment type="subcellular location">
    <subcellularLocation>
        <location evidence="13">Cytoplasm</location>
    </subcellularLocation>
</comment>
<protein>
    <recommendedName>
        <fullName evidence="10 13">4-hydroxy-tetrahydrodipicolinate reductase</fullName>
        <shortName evidence="13">HTPA reductase</shortName>
        <ecNumber evidence="10 13">1.17.1.8</ecNumber>
    </recommendedName>
</protein>
<evidence type="ECO:0000256" key="9">
    <source>
        <dbReference type="ARBA" id="ARBA00037922"/>
    </source>
</evidence>
<evidence type="ECO:0000313" key="16">
    <source>
        <dbReference type="EMBL" id="MFC7365612.1"/>
    </source>
</evidence>
<organism evidence="16 17">
    <name type="scientific">Bhargavaea changchunensis</name>
    <dbReference type="NCBI Taxonomy" id="2134037"/>
    <lineage>
        <taxon>Bacteria</taxon>
        <taxon>Bacillati</taxon>
        <taxon>Bacillota</taxon>
        <taxon>Bacilli</taxon>
        <taxon>Bacillales</taxon>
        <taxon>Caryophanaceae</taxon>
        <taxon>Bhargavaea</taxon>
    </lineage>
</organism>
<comment type="caution">
    <text evidence="16">The sequence shown here is derived from an EMBL/GenBank/DDBJ whole genome shotgun (WGS) entry which is preliminary data.</text>
</comment>
<dbReference type="Gene3D" id="3.40.50.720">
    <property type="entry name" value="NAD(P)-binding Rossmann-like Domain"/>
    <property type="match status" value="1"/>
</dbReference>
<evidence type="ECO:0000256" key="2">
    <source>
        <dbReference type="ARBA" id="ARBA00022490"/>
    </source>
</evidence>
<dbReference type="InterPro" id="IPR022663">
    <property type="entry name" value="DapB_C"/>
</dbReference>
<dbReference type="PANTHER" id="PTHR20836:SF0">
    <property type="entry name" value="4-HYDROXY-TETRAHYDRODIPICOLINATE REDUCTASE 1, CHLOROPLASTIC-RELATED"/>
    <property type="match status" value="1"/>
</dbReference>
<gene>
    <name evidence="13 16" type="primary">dapB</name>
    <name evidence="16" type="ORF">ACFQQH_10855</name>
</gene>
<evidence type="ECO:0000256" key="6">
    <source>
        <dbReference type="ARBA" id="ARBA00023002"/>
    </source>
</evidence>
<dbReference type="PANTHER" id="PTHR20836">
    <property type="entry name" value="DIHYDRODIPICOLINATE REDUCTASE"/>
    <property type="match status" value="1"/>
</dbReference>
<feature type="active site" description="Proton donor/acceptor" evidence="13">
    <location>
        <position position="150"/>
    </location>
</feature>
<feature type="domain" description="Dihydrodipicolinate reductase N-terminal" evidence="14">
    <location>
        <begin position="4"/>
        <end position="123"/>
    </location>
</feature>